<evidence type="ECO:0000313" key="2">
    <source>
        <dbReference type="Proteomes" id="UP000002668"/>
    </source>
</evidence>
<dbReference type="InParanoid" id="E4ZHG3"/>
<protein>
    <submittedName>
        <fullName evidence="1">Predicted protein</fullName>
    </submittedName>
</protein>
<name>E4ZHG3_LEPMJ</name>
<proteinExistence type="predicted"/>
<keyword evidence="2" id="KW-1185">Reference proteome</keyword>
<dbReference type="Proteomes" id="UP000002668">
    <property type="component" value="Genome"/>
</dbReference>
<gene>
    <name evidence="1" type="ORF">LEMA_uP058300.1</name>
</gene>
<reference evidence="2" key="1">
    <citation type="journal article" date="2011" name="Nat. Commun.">
        <title>Effector diversification within compartments of the Leptosphaeria maculans genome affected by Repeat-Induced Point mutations.</title>
        <authorList>
            <person name="Rouxel T."/>
            <person name="Grandaubert J."/>
            <person name="Hane J.K."/>
            <person name="Hoede C."/>
            <person name="van de Wouw A.P."/>
            <person name="Couloux A."/>
            <person name="Dominguez V."/>
            <person name="Anthouard V."/>
            <person name="Bally P."/>
            <person name="Bourras S."/>
            <person name="Cozijnsen A.J."/>
            <person name="Ciuffetti L.M."/>
            <person name="Degrave A."/>
            <person name="Dilmaghani A."/>
            <person name="Duret L."/>
            <person name="Fudal I."/>
            <person name="Goodwin S.B."/>
            <person name="Gout L."/>
            <person name="Glaser N."/>
            <person name="Linglin J."/>
            <person name="Kema G.H.J."/>
            <person name="Lapalu N."/>
            <person name="Lawrence C.B."/>
            <person name="May K."/>
            <person name="Meyer M."/>
            <person name="Ollivier B."/>
            <person name="Poulain J."/>
            <person name="Schoch C.L."/>
            <person name="Simon A."/>
            <person name="Spatafora J.W."/>
            <person name="Stachowiak A."/>
            <person name="Turgeon B.G."/>
            <person name="Tyler B.M."/>
            <person name="Vincent D."/>
            <person name="Weissenbach J."/>
            <person name="Amselem J."/>
            <person name="Quesneville H."/>
            <person name="Oliver R.P."/>
            <person name="Wincker P."/>
            <person name="Balesdent M.-H."/>
            <person name="Howlett B.J."/>
        </authorList>
    </citation>
    <scope>NUCLEOTIDE SEQUENCE [LARGE SCALE GENOMIC DNA]</scope>
    <source>
        <strain evidence="2">JN3 / isolate v23.1.3 / race Av1-4-5-6-7-8</strain>
    </source>
</reference>
<accession>E4ZHG3</accession>
<dbReference type="AlphaFoldDB" id="E4ZHG3"/>
<evidence type="ECO:0000313" key="1">
    <source>
        <dbReference type="EMBL" id="CBX90796.1"/>
    </source>
</evidence>
<dbReference type="EMBL" id="FP929065">
    <property type="protein sequence ID" value="CBX90796.1"/>
    <property type="molecule type" value="Genomic_DNA"/>
</dbReference>
<sequence length="45" mass="4868">MDDGLCYELDMRIYQGEPDGTNKSHAGSTTPLNVAAEMAHSVTKL</sequence>
<organism evidence="2">
    <name type="scientific">Leptosphaeria maculans (strain JN3 / isolate v23.1.3 / race Av1-4-5-6-7-8)</name>
    <name type="common">Blackleg fungus</name>
    <name type="synonym">Phoma lingam</name>
    <dbReference type="NCBI Taxonomy" id="985895"/>
    <lineage>
        <taxon>Eukaryota</taxon>
        <taxon>Fungi</taxon>
        <taxon>Dikarya</taxon>
        <taxon>Ascomycota</taxon>
        <taxon>Pezizomycotina</taxon>
        <taxon>Dothideomycetes</taxon>
        <taxon>Pleosporomycetidae</taxon>
        <taxon>Pleosporales</taxon>
        <taxon>Pleosporineae</taxon>
        <taxon>Leptosphaeriaceae</taxon>
        <taxon>Plenodomus</taxon>
        <taxon>Plenodomus lingam/Leptosphaeria maculans species complex</taxon>
    </lineage>
</organism>
<dbReference type="VEuPathDB" id="FungiDB:LEMA_uP058300.1"/>
<dbReference type="HOGENOM" id="CLU_3207751_0_0_1"/>